<evidence type="ECO:0000259" key="1">
    <source>
        <dbReference type="Pfam" id="PF00296"/>
    </source>
</evidence>
<dbReference type="GO" id="GO:0005829">
    <property type="term" value="C:cytosol"/>
    <property type="evidence" value="ECO:0007669"/>
    <property type="project" value="TreeGrafter"/>
</dbReference>
<dbReference type="Pfam" id="PF00296">
    <property type="entry name" value="Bac_luciferase"/>
    <property type="match status" value="1"/>
</dbReference>
<name>A0A932I538_UNCTE</name>
<dbReference type="Gene3D" id="3.20.20.30">
    <property type="entry name" value="Luciferase-like domain"/>
    <property type="match status" value="1"/>
</dbReference>
<organism evidence="2 3">
    <name type="scientific">Tectimicrobiota bacterium</name>
    <dbReference type="NCBI Taxonomy" id="2528274"/>
    <lineage>
        <taxon>Bacteria</taxon>
        <taxon>Pseudomonadati</taxon>
        <taxon>Nitrospinota/Tectimicrobiota group</taxon>
        <taxon>Candidatus Tectimicrobiota</taxon>
    </lineage>
</organism>
<dbReference type="InterPro" id="IPR036661">
    <property type="entry name" value="Luciferase-like_sf"/>
</dbReference>
<dbReference type="PANTHER" id="PTHR30137">
    <property type="entry name" value="LUCIFERASE-LIKE MONOOXYGENASE"/>
    <property type="match status" value="1"/>
</dbReference>
<protein>
    <submittedName>
        <fullName evidence="2">LLM class flavin-dependent oxidoreductase</fullName>
    </submittedName>
</protein>
<dbReference type="SUPFAM" id="SSF51679">
    <property type="entry name" value="Bacterial luciferase-like"/>
    <property type="match status" value="1"/>
</dbReference>
<dbReference type="AlphaFoldDB" id="A0A932I538"/>
<evidence type="ECO:0000313" key="2">
    <source>
        <dbReference type="EMBL" id="MBI3129441.1"/>
    </source>
</evidence>
<sequence length="340" mass="38681">MQFGLMLRGQFPLGDDMRLRLQEMMEQVRTAQALGYDSITKGQHFSGHPFQGPQQLPFLAMVAAVAPGLRLNAGILLLSLHKPLDLAETLATIDVASGGKLIFGIGLGYREVEFRAFGTTQSERVPRMVENLEAIKRLWAEEKVTMKGSHFELIEASCPIKPLQKPHPPVWVGANSDPGIRRAAEIGDCWYINPHNRMDTIERQLDIYRKELDRLGKPFPKELPMRREAFVARTREEAMRLCRPYLETKYKSYHEWGQGRAMPKEDNKLDQEFNALLEERFIIGSPDEVAEQIVRLNRLLGVNHLIMSTQWPGMPQGLALDTMHLFAGEVFPKVRRAVKA</sequence>
<gene>
    <name evidence="2" type="ORF">HYZ11_17675</name>
</gene>
<dbReference type="PANTHER" id="PTHR30137:SF6">
    <property type="entry name" value="LUCIFERASE-LIKE MONOOXYGENASE"/>
    <property type="match status" value="1"/>
</dbReference>
<reference evidence="2" key="1">
    <citation type="submission" date="2020-07" db="EMBL/GenBank/DDBJ databases">
        <title>Huge and variable diversity of episymbiotic CPR bacteria and DPANN archaea in groundwater ecosystems.</title>
        <authorList>
            <person name="He C.Y."/>
            <person name="Keren R."/>
            <person name="Whittaker M."/>
            <person name="Farag I.F."/>
            <person name="Doudna J."/>
            <person name="Cate J.H.D."/>
            <person name="Banfield J.F."/>
        </authorList>
    </citation>
    <scope>NUCLEOTIDE SEQUENCE</scope>
    <source>
        <strain evidence="2">NC_groundwater_763_Ag_S-0.2um_68_21</strain>
    </source>
</reference>
<dbReference type="EMBL" id="JACPUR010000041">
    <property type="protein sequence ID" value="MBI3129441.1"/>
    <property type="molecule type" value="Genomic_DNA"/>
</dbReference>
<dbReference type="InterPro" id="IPR011251">
    <property type="entry name" value="Luciferase-like_dom"/>
</dbReference>
<evidence type="ECO:0000313" key="3">
    <source>
        <dbReference type="Proteomes" id="UP000782312"/>
    </source>
</evidence>
<dbReference type="GO" id="GO:0016705">
    <property type="term" value="F:oxidoreductase activity, acting on paired donors, with incorporation or reduction of molecular oxygen"/>
    <property type="evidence" value="ECO:0007669"/>
    <property type="project" value="InterPro"/>
</dbReference>
<dbReference type="Proteomes" id="UP000782312">
    <property type="component" value="Unassembled WGS sequence"/>
</dbReference>
<feature type="domain" description="Luciferase-like" evidence="1">
    <location>
        <begin position="1"/>
        <end position="301"/>
    </location>
</feature>
<comment type="caution">
    <text evidence="2">The sequence shown here is derived from an EMBL/GenBank/DDBJ whole genome shotgun (WGS) entry which is preliminary data.</text>
</comment>
<accession>A0A932I538</accession>
<proteinExistence type="predicted"/>
<dbReference type="InterPro" id="IPR050766">
    <property type="entry name" value="Bact_Lucif_Oxidored"/>
</dbReference>